<proteinExistence type="predicted"/>
<feature type="compositionally biased region" description="Basic and acidic residues" evidence="1">
    <location>
        <begin position="92"/>
        <end position="104"/>
    </location>
</feature>
<accession>A0A0F9H126</accession>
<name>A0A0F9H126_9ZZZZ</name>
<dbReference type="AlphaFoldDB" id="A0A0F9H126"/>
<gene>
    <name evidence="2" type="ORF">LCGC14_1761140</name>
</gene>
<feature type="region of interest" description="Disordered" evidence="1">
    <location>
        <begin position="92"/>
        <end position="122"/>
    </location>
</feature>
<comment type="caution">
    <text evidence="2">The sequence shown here is derived from an EMBL/GenBank/DDBJ whole genome shotgun (WGS) entry which is preliminary data.</text>
</comment>
<evidence type="ECO:0000256" key="1">
    <source>
        <dbReference type="SAM" id="MobiDB-lite"/>
    </source>
</evidence>
<dbReference type="EMBL" id="LAZR01016387">
    <property type="protein sequence ID" value="KKM04745.1"/>
    <property type="molecule type" value="Genomic_DNA"/>
</dbReference>
<evidence type="ECO:0008006" key="3">
    <source>
        <dbReference type="Google" id="ProtNLM"/>
    </source>
</evidence>
<evidence type="ECO:0000313" key="2">
    <source>
        <dbReference type="EMBL" id="KKM04745.1"/>
    </source>
</evidence>
<protein>
    <recommendedName>
        <fullName evidence="3">Resolvase HTH domain-containing protein</fullName>
    </recommendedName>
</protein>
<reference evidence="2" key="1">
    <citation type="journal article" date="2015" name="Nature">
        <title>Complex archaea that bridge the gap between prokaryotes and eukaryotes.</title>
        <authorList>
            <person name="Spang A."/>
            <person name="Saw J.H."/>
            <person name="Jorgensen S.L."/>
            <person name="Zaremba-Niedzwiedzka K."/>
            <person name="Martijn J."/>
            <person name="Lind A.E."/>
            <person name="van Eijk R."/>
            <person name="Schleper C."/>
            <person name="Guy L."/>
            <person name="Ettema T.J."/>
        </authorList>
    </citation>
    <scope>NUCLEOTIDE SEQUENCE</scope>
</reference>
<organism evidence="2">
    <name type="scientific">marine sediment metagenome</name>
    <dbReference type="NCBI Taxonomy" id="412755"/>
    <lineage>
        <taxon>unclassified sequences</taxon>
        <taxon>metagenomes</taxon>
        <taxon>ecological metagenomes</taxon>
    </lineage>
</organism>
<sequence>MTLEIKPSQRDALPEHHRYRDTGCELHSACLTCPLPVCKEELSHGRQSVRARMRTLQINLLSDEGRSVEWIMQVMGVSRRTVYRAKSAQKSVRESLSDTLRRDTMNVAATPITENGRGHNGR</sequence>